<evidence type="ECO:0000313" key="2">
    <source>
        <dbReference type="Proteomes" id="UP000003692"/>
    </source>
</evidence>
<organism evidence="1 2">
    <name type="scientific">Edwardsiella tarda ATCC 23685</name>
    <dbReference type="NCBI Taxonomy" id="500638"/>
    <lineage>
        <taxon>Bacteria</taxon>
        <taxon>Pseudomonadati</taxon>
        <taxon>Pseudomonadota</taxon>
        <taxon>Gammaproteobacteria</taxon>
        <taxon>Enterobacterales</taxon>
        <taxon>Hafniaceae</taxon>
        <taxon>Edwardsiella</taxon>
    </lineage>
</organism>
<sequence>MRRALLAGDTGRGHLPAPVFVPTFLAAPSATLGRFIRWRPACEIGSR</sequence>
<dbReference type="EMBL" id="ADGK01000099">
    <property type="protein sequence ID" value="EFE23332.1"/>
    <property type="molecule type" value="Genomic_DNA"/>
</dbReference>
<evidence type="ECO:0000313" key="1">
    <source>
        <dbReference type="EMBL" id="EFE23332.1"/>
    </source>
</evidence>
<dbReference type="Proteomes" id="UP000003692">
    <property type="component" value="Unassembled WGS sequence"/>
</dbReference>
<protein>
    <submittedName>
        <fullName evidence="1">Uncharacterized protein</fullName>
    </submittedName>
</protein>
<comment type="caution">
    <text evidence="1">The sequence shown here is derived from an EMBL/GenBank/DDBJ whole genome shotgun (WGS) entry which is preliminary data.</text>
</comment>
<name>D4F4H7_EDWTA</name>
<gene>
    <name evidence="1" type="ORF">EDWATA_01648</name>
</gene>
<accession>D4F4H7</accession>
<dbReference type="HOGENOM" id="CLU_3167452_0_0_6"/>
<dbReference type="AlphaFoldDB" id="D4F4H7"/>
<proteinExistence type="predicted"/>
<reference evidence="1 2" key="1">
    <citation type="submission" date="2010-02" db="EMBL/GenBank/DDBJ databases">
        <authorList>
            <person name="Weinstock G."/>
            <person name="Sodergren E."/>
            <person name="Clifton S."/>
            <person name="Fulton L."/>
            <person name="Fulton B."/>
            <person name="Courtney L."/>
            <person name="Fronick C."/>
            <person name="Harrison M."/>
            <person name="Strong C."/>
            <person name="Farmer C."/>
            <person name="Delahaunty K."/>
            <person name="Markovic C."/>
            <person name="Hall O."/>
            <person name="Minx P."/>
            <person name="Tomlinson C."/>
            <person name="Mitreva M."/>
            <person name="Nelson J."/>
            <person name="Hou S."/>
            <person name="Wollam A."/>
            <person name="Pepin K.H."/>
            <person name="Johnson M."/>
            <person name="Bhonagiri V."/>
            <person name="Zhang X."/>
            <person name="Suruliraj S."/>
            <person name="Warren W."/>
            <person name="Chinwalla A."/>
            <person name="Mardis E.R."/>
            <person name="Wilson R.K."/>
        </authorList>
    </citation>
    <scope>NUCLEOTIDE SEQUENCE [LARGE SCALE GENOMIC DNA]</scope>
    <source>
        <strain evidence="1 2">ATCC 23685</strain>
    </source>
</reference>